<dbReference type="PANTHER" id="PTHR23172:SF64">
    <property type="entry name" value="J DOMAIN-CONTAINING PROTEIN REQUIRED FOR CHLOROPLAST ACCUMULATION RESPONSE 1"/>
    <property type="match status" value="1"/>
</dbReference>
<dbReference type="OMA" id="WNGFNEK"/>
<dbReference type="InterPro" id="IPR036869">
    <property type="entry name" value="J_dom_sf"/>
</dbReference>
<feature type="compositionally biased region" description="Polar residues" evidence="1">
    <location>
        <begin position="404"/>
        <end position="415"/>
    </location>
</feature>
<dbReference type="FunFam" id="1.10.287.110:FF:000043">
    <property type="entry name" value="J-domain protein required for chloroplast accumulation response 1"/>
    <property type="match status" value="1"/>
</dbReference>
<dbReference type="Gene3D" id="1.10.287.110">
    <property type="entry name" value="DnaJ domain"/>
    <property type="match status" value="1"/>
</dbReference>
<dbReference type="GO" id="GO:0005737">
    <property type="term" value="C:cytoplasm"/>
    <property type="evidence" value="ECO:0000318"/>
    <property type="project" value="GO_Central"/>
</dbReference>
<feature type="compositionally biased region" description="Basic and acidic residues" evidence="1">
    <location>
        <begin position="472"/>
        <end position="485"/>
    </location>
</feature>
<feature type="region of interest" description="Disordered" evidence="1">
    <location>
        <begin position="44"/>
        <end position="99"/>
    </location>
</feature>
<dbReference type="SUPFAM" id="SSF46565">
    <property type="entry name" value="Chaperone J-domain"/>
    <property type="match status" value="1"/>
</dbReference>
<dbReference type="eggNOG" id="KOG0431">
    <property type="taxonomic scope" value="Eukaryota"/>
</dbReference>
<feature type="compositionally biased region" description="Basic and acidic residues" evidence="1">
    <location>
        <begin position="296"/>
        <end position="311"/>
    </location>
</feature>
<organism evidence="2">
    <name type="scientific">Eucalyptus grandis</name>
    <name type="common">Flooded gum</name>
    <dbReference type="NCBI Taxonomy" id="71139"/>
    <lineage>
        <taxon>Eukaryota</taxon>
        <taxon>Viridiplantae</taxon>
        <taxon>Streptophyta</taxon>
        <taxon>Embryophyta</taxon>
        <taxon>Tracheophyta</taxon>
        <taxon>Spermatophyta</taxon>
        <taxon>Magnoliopsida</taxon>
        <taxon>eudicotyledons</taxon>
        <taxon>Gunneridae</taxon>
        <taxon>Pentapetalae</taxon>
        <taxon>rosids</taxon>
        <taxon>malvids</taxon>
        <taxon>Myrtales</taxon>
        <taxon>Myrtaceae</taxon>
        <taxon>Myrtoideae</taxon>
        <taxon>Eucalypteae</taxon>
        <taxon>Eucalyptus</taxon>
    </lineage>
</organism>
<dbReference type="GO" id="GO:0030276">
    <property type="term" value="F:clathrin binding"/>
    <property type="evidence" value="ECO:0000318"/>
    <property type="project" value="GO_Central"/>
</dbReference>
<feature type="region of interest" description="Disordered" evidence="1">
    <location>
        <begin position="376"/>
        <end position="514"/>
    </location>
</feature>
<dbReference type="Gramene" id="KCW67816">
    <property type="protein sequence ID" value="KCW67816"/>
    <property type="gene ID" value="EUGRSUZ_F01546"/>
</dbReference>
<reference evidence="2" key="1">
    <citation type="submission" date="2013-07" db="EMBL/GenBank/DDBJ databases">
        <title>The genome of Eucalyptus grandis.</title>
        <authorList>
            <person name="Schmutz J."/>
            <person name="Hayes R."/>
            <person name="Myburg A."/>
            <person name="Tuskan G."/>
            <person name="Grattapaglia D."/>
            <person name="Rokhsar D.S."/>
        </authorList>
    </citation>
    <scope>NUCLEOTIDE SEQUENCE</scope>
    <source>
        <tissue evidence="2">Leaf extractions</tissue>
    </source>
</reference>
<feature type="compositionally biased region" description="Polar residues" evidence="1">
    <location>
        <begin position="312"/>
        <end position="324"/>
    </location>
</feature>
<dbReference type="EMBL" id="KK198758">
    <property type="protein sequence ID" value="KCW67816.1"/>
    <property type="molecule type" value="Genomic_DNA"/>
</dbReference>
<accession>A0A059BPJ1</accession>
<feature type="region of interest" description="Disordered" evidence="1">
    <location>
        <begin position="111"/>
        <end position="206"/>
    </location>
</feature>
<feature type="compositionally biased region" description="Basic and acidic residues" evidence="1">
    <location>
        <begin position="416"/>
        <end position="430"/>
    </location>
</feature>
<feature type="compositionally biased region" description="Polar residues" evidence="1">
    <location>
        <begin position="129"/>
        <end position="139"/>
    </location>
</feature>
<dbReference type="OrthoDB" id="1717591at2759"/>
<evidence type="ECO:0000313" key="2">
    <source>
        <dbReference type="EMBL" id="KCW67816.1"/>
    </source>
</evidence>
<dbReference type="GO" id="GO:0072583">
    <property type="term" value="P:clathrin-dependent endocytosis"/>
    <property type="evidence" value="ECO:0000318"/>
    <property type="project" value="GO_Central"/>
</dbReference>
<dbReference type="GO" id="GO:0031982">
    <property type="term" value="C:vesicle"/>
    <property type="evidence" value="ECO:0000318"/>
    <property type="project" value="GO_Central"/>
</dbReference>
<feature type="compositionally biased region" description="Basic and acidic residues" evidence="1">
    <location>
        <begin position="447"/>
        <end position="463"/>
    </location>
</feature>
<sequence>MERFSRRDNVLVDFSNSSPQREIPGDGFLPKKLYRNSDIDFDDVFGGPPRRSSIHETRYGLSESADSYGFRGSGEIPSYSNPWTGETEKPVFGGENRRRRRLMSEDFFDDIFRGSESGSSTPRKHDQDVFSSSPGSRVTSPARPLPPRAEPLPNSSNSSVPSQFSLPVTVSKPVDSPALGSSSMKSYKYKDGSLNGTSQPRSPKVSILGYPSRITQVQDASKVVIQSSYRPSPLSHEFSLSGDEILNASKSDKVLDSNKGTGQEMPSSAQFHFSIYKWASKGIPLGMPLRRSNSLKSKEKVRTESSNRNEQIDSQNRTAESASPYIVSSSLKSKVLDTASSAVENSKLKSDTVKQSSLQVELETRHTTVEAGIDISRPKTIGSLTNGADGHSDAMPCNTRGETKSQALPQTGSRQNVEKEEEISKPELKPLHSLHSLPSDKDEQDGNEVKVDGKKEAECESLRSIEQSLGKNDADKGVKKQDSLHRSNSKGVTKVALPRSPTDRRDGIGRSREKGKVKEFIKIFNQEAPVKPKVDVRPQGGSFRWSERGGKADNPADHNNIGVERQVKASHAETADTIPETSTHHVNQFRKKTSREHSGRSTASLFFSDGSSEKKNSSASSTESAPEEARPVVIEIDESFSGNFVLKELPQDEDKQRQPSEELNDIKDIDAKIRQWSRGKEGNIRSLLSTLQYVLWLKSGWKPVPLVDIIEGPAVKRAYQKALLCLHPDKLQQKGAASHQKYIAEQVFDILQEAWTHFNSLGSV</sequence>
<dbReference type="PANTHER" id="PTHR23172">
    <property type="entry name" value="AUXILIN/CYCLIN G-ASSOCIATED KINASE-RELATED"/>
    <property type="match status" value="1"/>
</dbReference>
<feature type="compositionally biased region" description="Basic and acidic residues" evidence="1">
    <location>
        <begin position="565"/>
        <end position="574"/>
    </location>
</feature>
<feature type="region of interest" description="Disordered" evidence="1">
    <location>
        <begin position="288"/>
        <end position="324"/>
    </location>
</feature>
<proteinExistence type="predicted"/>
<evidence type="ECO:0008006" key="3">
    <source>
        <dbReference type="Google" id="ProtNLM"/>
    </source>
</evidence>
<dbReference type="GO" id="GO:0072318">
    <property type="term" value="P:clathrin coat disassembly"/>
    <property type="evidence" value="ECO:0000318"/>
    <property type="project" value="GO_Central"/>
</dbReference>
<dbReference type="KEGG" id="egr:104448736"/>
<dbReference type="InParanoid" id="A0A059BPJ1"/>
<feature type="compositionally biased region" description="Basic and acidic residues" evidence="1">
    <location>
        <begin position="501"/>
        <end position="514"/>
    </location>
</feature>
<name>A0A059BPJ1_EUCGR</name>
<protein>
    <recommendedName>
        <fullName evidence="3">J domain-containing protein</fullName>
    </recommendedName>
</protein>
<feature type="compositionally biased region" description="Basic and acidic residues" evidence="1">
    <location>
        <begin position="545"/>
        <end position="556"/>
    </location>
</feature>
<dbReference type="AlphaFoldDB" id="A0A059BPJ1"/>
<feature type="region of interest" description="Disordered" evidence="1">
    <location>
        <begin position="531"/>
        <end position="630"/>
    </location>
</feature>
<dbReference type="FunCoup" id="A0A059BPJ1">
    <property type="interactions" value="690"/>
</dbReference>
<gene>
    <name evidence="2" type="ORF">EUGRSUZ_F01546</name>
</gene>
<dbReference type="STRING" id="71139.A0A059BPJ1"/>
<evidence type="ECO:0000256" key="1">
    <source>
        <dbReference type="SAM" id="MobiDB-lite"/>
    </source>
</evidence>
<feature type="compositionally biased region" description="Low complexity" evidence="1">
    <location>
        <begin position="151"/>
        <end position="167"/>
    </location>
</feature>